<comment type="caution">
    <text evidence="11">The sequence shown here is derived from an EMBL/GenBank/DDBJ whole genome shotgun (WGS) entry which is preliminary data.</text>
</comment>
<protein>
    <submittedName>
        <fullName evidence="11">High affinity glucose transporter</fullName>
    </submittedName>
</protein>
<evidence type="ECO:0000256" key="2">
    <source>
        <dbReference type="ARBA" id="ARBA00010992"/>
    </source>
</evidence>
<keyword evidence="5 9" id="KW-1133">Transmembrane helix</keyword>
<dbReference type="PROSITE" id="PS00217">
    <property type="entry name" value="SUGAR_TRANSPORT_2"/>
    <property type="match status" value="1"/>
</dbReference>
<dbReference type="Pfam" id="PF00083">
    <property type="entry name" value="Sugar_tr"/>
    <property type="match status" value="1"/>
</dbReference>
<dbReference type="PRINTS" id="PR00171">
    <property type="entry name" value="SUGRTRNSPORT"/>
</dbReference>
<evidence type="ECO:0000256" key="1">
    <source>
        <dbReference type="ARBA" id="ARBA00004141"/>
    </source>
</evidence>
<evidence type="ECO:0000256" key="8">
    <source>
        <dbReference type="SAM" id="MobiDB-lite"/>
    </source>
</evidence>
<evidence type="ECO:0000256" key="3">
    <source>
        <dbReference type="ARBA" id="ARBA00022448"/>
    </source>
</evidence>
<dbReference type="InterPro" id="IPR003663">
    <property type="entry name" value="Sugar/inositol_transpt"/>
</dbReference>
<dbReference type="InterPro" id="IPR005829">
    <property type="entry name" value="Sugar_transporter_CS"/>
</dbReference>
<dbReference type="PANTHER" id="PTHR48022:SF7">
    <property type="entry name" value="MAJOR FACILITATOR SUPERFAMILY (MFS) PROFILE DOMAIN-CONTAINING PROTEIN-RELATED"/>
    <property type="match status" value="1"/>
</dbReference>
<gene>
    <name evidence="11" type="primary">HGT1_1</name>
    <name evidence="11" type="ORF">LTR77_003355</name>
</gene>
<name>A0AAV9PGP5_9PEZI</name>
<accession>A0AAV9PGP5</accession>
<sequence>MGYQVGNIYVIAGVAVVGGGLFGFDISSMSAILGTQAYKCYFNQGDTVDGNCQGPTTGTQGGITAAMPGGSWVGALVSGFISDMFGRKKAIMIGCVIWVIGSTIICASQNIGMLIAGRIINGFCVGIESAQVPVYISEIAPPTKRGRLVALQQWAITWGILILYYISYGASFVGGGTPQTYSTAVFRIPWGIQMVPAVLLFIAMLFLPESPRWLARKDRWEECHKVLTLVHGHGDPDSPFVLYELNDIRDMCQFEARNSDATYWELFQPKMINRTHIGMFTQIWSQLTGMNVMMYYITYVFGMAGYSGNANLLASSIQYIINVIMTVPALIWLDRWGRRNTMIVGAFLMMVWMFTNAGIMGGQGKVVEGGVHNIPEESMKLTGSAAKGLIACTYLFVASYAPTWGPCSWVYPPELYPLRVRGKAVALATSSNWAFNTALGAFVPPAFANIRYQVYIIFGIFNLAMLIHVIILFPETAGKTLEDSKPPSFPLHQVSKQRLTFVSAAAMFESTGPDSLPYIGTKAWKTKVEYQSMARKEKGEVTKDKLEAMEHEEHSPEPAEKV</sequence>
<keyword evidence="6 9" id="KW-0472">Membrane</keyword>
<keyword evidence="12" id="KW-1185">Reference proteome</keyword>
<evidence type="ECO:0000313" key="11">
    <source>
        <dbReference type="EMBL" id="KAK5171719.1"/>
    </source>
</evidence>
<feature type="region of interest" description="Disordered" evidence="8">
    <location>
        <begin position="535"/>
        <end position="562"/>
    </location>
</feature>
<keyword evidence="11" id="KW-0762">Sugar transport</keyword>
<dbReference type="AlphaFoldDB" id="A0AAV9PGP5"/>
<evidence type="ECO:0000259" key="10">
    <source>
        <dbReference type="PROSITE" id="PS50850"/>
    </source>
</evidence>
<feature type="transmembrane region" description="Helical" evidence="9">
    <location>
        <begin position="340"/>
        <end position="359"/>
    </location>
</feature>
<feature type="transmembrane region" description="Helical" evidence="9">
    <location>
        <begin position="90"/>
        <end position="112"/>
    </location>
</feature>
<evidence type="ECO:0000256" key="5">
    <source>
        <dbReference type="ARBA" id="ARBA00022989"/>
    </source>
</evidence>
<comment type="subcellular location">
    <subcellularLocation>
        <location evidence="1">Membrane</location>
        <topology evidence="1">Multi-pass membrane protein</topology>
    </subcellularLocation>
</comment>
<evidence type="ECO:0000256" key="4">
    <source>
        <dbReference type="ARBA" id="ARBA00022692"/>
    </source>
</evidence>
<dbReference type="FunFam" id="1.20.1250.20:FF:000026">
    <property type="entry name" value="MFS quinate transporter QutD"/>
    <property type="match status" value="1"/>
</dbReference>
<dbReference type="GO" id="GO:0005351">
    <property type="term" value="F:carbohydrate:proton symporter activity"/>
    <property type="evidence" value="ECO:0007669"/>
    <property type="project" value="TreeGrafter"/>
</dbReference>
<dbReference type="InterPro" id="IPR020846">
    <property type="entry name" value="MFS_dom"/>
</dbReference>
<keyword evidence="4 9" id="KW-0812">Transmembrane</keyword>
<dbReference type="SUPFAM" id="SSF103473">
    <property type="entry name" value="MFS general substrate transporter"/>
    <property type="match status" value="1"/>
</dbReference>
<dbReference type="RefSeq" id="XP_064660563.1">
    <property type="nucleotide sequence ID" value="XM_064800612.1"/>
</dbReference>
<dbReference type="PROSITE" id="PS00216">
    <property type="entry name" value="SUGAR_TRANSPORT_1"/>
    <property type="match status" value="2"/>
</dbReference>
<organism evidence="11 12">
    <name type="scientific">Saxophila tyrrhenica</name>
    <dbReference type="NCBI Taxonomy" id="1690608"/>
    <lineage>
        <taxon>Eukaryota</taxon>
        <taxon>Fungi</taxon>
        <taxon>Dikarya</taxon>
        <taxon>Ascomycota</taxon>
        <taxon>Pezizomycotina</taxon>
        <taxon>Dothideomycetes</taxon>
        <taxon>Dothideomycetidae</taxon>
        <taxon>Mycosphaerellales</taxon>
        <taxon>Extremaceae</taxon>
        <taxon>Saxophila</taxon>
    </lineage>
</organism>
<dbReference type="PANTHER" id="PTHR48022">
    <property type="entry name" value="PLASTIDIC GLUCOSE TRANSPORTER 4"/>
    <property type="match status" value="1"/>
</dbReference>
<feature type="transmembrane region" description="Helical" evidence="9">
    <location>
        <begin position="188"/>
        <end position="207"/>
    </location>
</feature>
<dbReference type="InterPro" id="IPR005828">
    <property type="entry name" value="MFS_sugar_transport-like"/>
</dbReference>
<reference evidence="11 12" key="1">
    <citation type="submission" date="2023-08" db="EMBL/GenBank/DDBJ databases">
        <title>Black Yeasts Isolated from many extreme environments.</title>
        <authorList>
            <person name="Coleine C."/>
            <person name="Stajich J.E."/>
            <person name="Selbmann L."/>
        </authorList>
    </citation>
    <scope>NUCLEOTIDE SEQUENCE [LARGE SCALE GENOMIC DNA]</scope>
    <source>
        <strain evidence="11 12">CCFEE 5935</strain>
    </source>
</reference>
<comment type="similarity">
    <text evidence="2 7">Belongs to the major facilitator superfamily. Sugar transporter (TC 2.A.1.1) family.</text>
</comment>
<evidence type="ECO:0000313" key="12">
    <source>
        <dbReference type="Proteomes" id="UP001337655"/>
    </source>
</evidence>
<feature type="transmembrane region" description="Helical" evidence="9">
    <location>
        <begin position="283"/>
        <end position="306"/>
    </location>
</feature>
<evidence type="ECO:0000256" key="7">
    <source>
        <dbReference type="RuleBase" id="RU003346"/>
    </source>
</evidence>
<feature type="transmembrane region" description="Helical" evidence="9">
    <location>
        <begin position="6"/>
        <end position="24"/>
    </location>
</feature>
<feature type="transmembrane region" description="Helical" evidence="9">
    <location>
        <begin position="452"/>
        <end position="473"/>
    </location>
</feature>
<dbReference type="NCBIfam" id="TIGR00879">
    <property type="entry name" value="SP"/>
    <property type="match status" value="1"/>
</dbReference>
<feature type="domain" description="Major facilitator superfamily (MFS) profile" evidence="10">
    <location>
        <begin position="11"/>
        <end position="477"/>
    </location>
</feature>
<dbReference type="CDD" id="cd17356">
    <property type="entry name" value="MFS_HXT"/>
    <property type="match status" value="1"/>
</dbReference>
<dbReference type="Gene3D" id="1.20.1250.20">
    <property type="entry name" value="MFS general substrate transporter like domains"/>
    <property type="match status" value="1"/>
</dbReference>
<dbReference type="GO" id="GO:0016020">
    <property type="term" value="C:membrane"/>
    <property type="evidence" value="ECO:0007669"/>
    <property type="project" value="UniProtKB-SubCell"/>
</dbReference>
<keyword evidence="3 7" id="KW-0813">Transport</keyword>
<dbReference type="InterPro" id="IPR050360">
    <property type="entry name" value="MFS_Sugar_Transporters"/>
</dbReference>
<evidence type="ECO:0000256" key="9">
    <source>
        <dbReference type="SAM" id="Phobius"/>
    </source>
</evidence>
<dbReference type="Proteomes" id="UP001337655">
    <property type="component" value="Unassembled WGS sequence"/>
</dbReference>
<feature type="transmembrane region" description="Helical" evidence="9">
    <location>
        <begin position="148"/>
        <end position="168"/>
    </location>
</feature>
<evidence type="ECO:0000256" key="6">
    <source>
        <dbReference type="ARBA" id="ARBA00023136"/>
    </source>
</evidence>
<dbReference type="PROSITE" id="PS50850">
    <property type="entry name" value="MFS"/>
    <property type="match status" value="1"/>
</dbReference>
<dbReference type="EMBL" id="JAVRRT010000005">
    <property type="protein sequence ID" value="KAK5171719.1"/>
    <property type="molecule type" value="Genomic_DNA"/>
</dbReference>
<feature type="transmembrane region" description="Helical" evidence="9">
    <location>
        <begin position="312"/>
        <end position="333"/>
    </location>
</feature>
<dbReference type="InterPro" id="IPR036259">
    <property type="entry name" value="MFS_trans_sf"/>
</dbReference>
<dbReference type="GeneID" id="89924702"/>
<proteinExistence type="inferred from homology"/>